<reference evidence="2" key="1">
    <citation type="submission" date="2022-08" db="EMBL/GenBank/DDBJ databases">
        <authorList>
            <person name="Gutierrez-Valencia J."/>
        </authorList>
    </citation>
    <scope>NUCLEOTIDE SEQUENCE</scope>
</reference>
<dbReference type="Proteomes" id="UP001154282">
    <property type="component" value="Unassembled WGS sequence"/>
</dbReference>
<dbReference type="PANTHER" id="PTHR13366:SF0">
    <property type="entry name" value="HEAT REPEAT-CONTAINING PROTEIN 6"/>
    <property type="match status" value="1"/>
</dbReference>
<feature type="domain" description="DUF4042" evidence="1">
    <location>
        <begin position="2"/>
        <end position="76"/>
    </location>
</feature>
<dbReference type="Pfam" id="PF13251">
    <property type="entry name" value="DUF4042"/>
    <property type="match status" value="1"/>
</dbReference>
<organism evidence="2 3">
    <name type="scientific">Linum tenue</name>
    <dbReference type="NCBI Taxonomy" id="586396"/>
    <lineage>
        <taxon>Eukaryota</taxon>
        <taxon>Viridiplantae</taxon>
        <taxon>Streptophyta</taxon>
        <taxon>Embryophyta</taxon>
        <taxon>Tracheophyta</taxon>
        <taxon>Spermatophyta</taxon>
        <taxon>Magnoliopsida</taxon>
        <taxon>eudicotyledons</taxon>
        <taxon>Gunneridae</taxon>
        <taxon>Pentapetalae</taxon>
        <taxon>rosids</taxon>
        <taxon>fabids</taxon>
        <taxon>Malpighiales</taxon>
        <taxon>Linaceae</taxon>
        <taxon>Linum</taxon>
    </lineage>
</organism>
<dbReference type="InterPro" id="IPR025283">
    <property type="entry name" value="DUF4042"/>
</dbReference>
<sequence>MASASTLAVMLDGPSSVFLQVAEYKESSKRGPFMALSSSLGLILMQLHTGLLYSIQQETHSRLLASLLKILVLLIS</sequence>
<feature type="non-terminal residue" evidence="2">
    <location>
        <position position="76"/>
    </location>
</feature>
<protein>
    <recommendedName>
        <fullName evidence="1">DUF4042 domain-containing protein</fullName>
    </recommendedName>
</protein>
<comment type="caution">
    <text evidence="2">The sequence shown here is derived from an EMBL/GenBank/DDBJ whole genome shotgun (WGS) entry which is preliminary data.</text>
</comment>
<dbReference type="EMBL" id="CAMGYJ010000002">
    <property type="protein sequence ID" value="CAI0386700.1"/>
    <property type="molecule type" value="Genomic_DNA"/>
</dbReference>
<dbReference type="InterPro" id="IPR052107">
    <property type="entry name" value="HEAT6"/>
</dbReference>
<evidence type="ECO:0000259" key="1">
    <source>
        <dbReference type="Pfam" id="PF13251"/>
    </source>
</evidence>
<dbReference type="PANTHER" id="PTHR13366">
    <property type="entry name" value="MALARIA ANTIGEN-RELATED"/>
    <property type="match status" value="1"/>
</dbReference>
<proteinExistence type="predicted"/>
<keyword evidence="3" id="KW-1185">Reference proteome</keyword>
<accession>A0AAV0HN55</accession>
<dbReference type="AlphaFoldDB" id="A0AAV0HN55"/>
<evidence type="ECO:0000313" key="3">
    <source>
        <dbReference type="Proteomes" id="UP001154282"/>
    </source>
</evidence>
<gene>
    <name evidence="2" type="ORF">LITE_LOCUS5196</name>
</gene>
<evidence type="ECO:0000313" key="2">
    <source>
        <dbReference type="EMBL" id="CAI0386700.1"/>
    </source>
</evidence>
<name>A0AAV0HN55_9ROSI</name>